<dbReference type="Gene3D" id="4.10.800.10">
    <property type="entry name" value="Thyroglobulin type-1"/>
    <property type="match status" value="2"/>
</dbReference>
<dbReference type="GO" id="GO:0007160">
    <property type="term" value="P:cell-matrix adhesion"/>
    <property type="evidence" value="ECO:0007669"/>
    <property type="project" value="TreeGrafter"/>
</dbReference>
<dbReference type="EMBL" id="JARPUR010000001">
    <property type="protein sequence ID" value="KAK4884673.1"/>
    <property type="molecule type" value="Genomic_DNA"/>
</dbReference>
<evidence type="ECO:0000256" key="6">
    <source>
        <dbReference type="SAM" id="SignalP"/>
    </source>
</evidence>
<evidence type="ECO:0000256" key="1">
    <source>
        <dbReference type="ARBA" id="ARBA00004613"/>
    </source>
</evidence>
<dbReference type="SMART" id="SM00211">
    <property type="entry name" value="TY"/>
    <property type="match status" value="4"/>
</dbReference>
<dbReference type="AlphaFoldDB" id="A0AAN7QMB5"/>
<keyword evidence="3" id="KW-0677">Repeat</keyword>
<accession>A0AAN7QMB5</accession>
<evidence type="ECO:0000256" key="3">
    <source>
        <dbReference type="ARBA" id="ARBA00022737"/>
    </source>
</evidence>
<evidence type="ECO:0000256" key="4">
    <source>
        <dbReference type="ARBA" id="ARBA00023157"/>
    </source>
</evidence>
<feature type="domain" description="Thyroglobulin type-1" evidence="7">
    <location>
        <begin position="112"/>
        <end position="185"/>
    </location>
</feature>
<feature type="chain" id="PRO_5042848647" description="Thyroglobulin type-1 domain-containing protein" evidence="6">
    <location>
        <begin position="21"/>
        <end position="405"/>
    </location>
</feature>
<comment type="caution">
    <text evidence="5">Lacks conserved residue(s) required for the propagation of feature annotation.</text>
</comment>
<dbReference type="GO" id="GO:0005615">
    <property type="term" value="C:extracellular space"/>
    <property type="evidence" value="ECO:0007669"/>
    <property type="project" value="TreeGrafter"/>
</dbReference>
<dbReference type="InterPro" id="IPR000716">
    <property type="entry name" value="Thyroglobulin_1"/>
</dbReference>
<dbReference type="Pfam" id="PF00086">
    <property type="entry name" value="Thyroglobulin_1"/>
    <property type="match status" value="1"/>
</dbReference>
<evidence type="ECO:0000256" key="5">
    <source>
        <dbReference type="PROSITE-ProRule" id="PRU00500"/>
    </source>
</evidence>
<dbReference type="SUPFAM" id="SSF57610">
    <property type="entry name" value="Thyroglobulin type-1 domain"/>
    <property type="match status" value="4"/>
</dbReference>
<dbReference type="InterPro" id="IPR036857">
    <property type="entry name" value="Thyroglobulin_1_sf"/>
</dbReference>
<evidence type="ECO:0000259" key="7">
    <source>
        <dbReference type="PROSITE" id="PS51162"/>
    </source>
</evidence>
<keyword evidence="6" id="KW-0732">Signal</keyword>
<evidence type="ECO:0000256" key="2">
    <source>
        <dbReference type="ARBA" id="ARBA00022525"/>
    </source>
</evidence>
<dbReference type="PANTHER" id="PTHR12352:SF24">
    <property type="entry name" value="THYROGLOBULIN TYPE-1 DOMAIN-CONTAINING PROTEIN"/>
    <property type="match status" value="1"/>
</dbReference>
<keyword evidence="4" id="KW-1015">Disulfide bond</keyword>
<feature type="domain" description="Thyroglobulin type-1" evidence="7">
    <location>
        <begin position="340"/>
        <end position="398"/>
    </location>
</feature>
<name>A0AAN7QMB5_9COLE</name>
<dbReference type="InterPro" id="IPR051950">
    <property type="entry name" value="Dev_reg/Prot_inhib"/>
</dbReference>
<comment type="subcellular location">
    <subcellularLocation>
        <location evidence="1">Secreted</location>
    </subcellularLocation>
</comment>
<dbReference type="PANTHER" id="PTHR12352">
    <property type="entry name" value="SECRETED MODULAR CALCIUM-BINDING PROTEIN"/>
    <property type="match status" value="1"/>
</dbReference>
<dbReference type="PROSITE" id="PS51162">
    <property type="entry name" value="THYROGLOBULIN_1_2"/>
    <property type="match status" value="2"/>
</dbReference>
<organism evidence="8 9">
    <name type="scientific">Aquatica leii</name>
    <dbReference type="NCBI Taxonomy" id="1421715"/>
    <lineage>
        <taxon>Eukaryota</taxon>
        <taxon>Metazoa</taxon>
        <taxon>Ecdysozoa</taxon>
        <taxon>Arthropoda</taxon>
        <taxon>Hexapoda</taxon>
        <taxon>Insecta</taxon>
        <taxon>Pterygota</taxon>
        <taxon>Neoptera</taxon>
        <taxon>Endopterygota</taxon>
        <taxon>Coleoptera</taxon>
        <taxon>Polyphaga</taxon>
        <taxon>Elateriformia</taxon>
        <taxon>Elateroidea</taxon>
        <taxon>Lampyridae</taxon>
        <taxon>Luciolinae</taxon>
        <taxon>Aquatica</taxon>
    </lineage>
</organism>
<protein>
    <recommendedName>
        <fullName evidence="7">Thyroglobulin type-1 domain-containing protein</fullName>
    </recommendedName>
</protein>
<dbReference type="Proteomes" id="UP001353858">
    <property type="component" value="Unassembled WGS sequence"/>
</dbReference>
<evidence type="ECO:0000313" key="9">
    <source>
        <dbReference type="Proteomes" id="UP001353858"/>
    </source>
</evidence>
<reference evidence="9" key="1">
    <citation type="submission" date="2023-01" db="EMBL/GenBank/DDBJ databases">
        <title>Key to firefly adult light organ development and bioluminescence: homeobox transcription factors regulate luciferase expression and transportation to peroxisome.</title>
        <authorList>
            <person name="Fu X."/>
        </authorList>
    </citation>
    <scope>NUCLEOTIDE SEQUENCE [LARGE SCALE GENOMIC DNA]</scope>
</reference>
<evidence type="ECO:0000313" key="8">
    <source>
        <dbReference type="EMBL" id="KAK4884673.1"/>
    </source>
</evidence>
<keyword evidence="2" id="KW-0964">Secreted</keyword>
<dbReference type="GO" id="GO:0005604">
    <property type="term" value="C:basement membrane"/>
    <property type="evidence" value="ECO:0007669"/>
    <property type="project" value="TreeGrafter"/>
</dbReference>
<gene>
    <name evidence="8" type="ORF">RN001_000944</name>
</gene>
<keyword evidence="9" id="KW-1185">Reference proteome</keyword>
<sequence>MKKILALISCVIFLIKNSKSENVCNEEFCKAYLAKESCAELPEACKSPNSTHNGIFLPAPGPCNCCKYCLQNTGKGEPCAMGDPSSLTPTTICGHGLACKITNDVPTCQIMDTPCINAQLSFDENVETGSIGHLETKPSCDRNGLYGSYHCVPGEICYCVAENGERIFGEVPFTPNPIFALKCKCSRSYHKGKQINNRNLNPNEYFRCQSNGDYDTIQCVEDKCLCVDADNGHLTYPDLEPVNVTTIAESSLPCFNNNTHLEAEYFRICEEKYLDMLNKTEEYKKNGFELFGHIMPNCQLDGYFGPVQETFNTKYCSDILGNLLENFEVPKTSALSPTMNCNCARVRTILMDPEKPECCENGNYKQIQRRRGLCRCVDKNGNQIGKEVNCQQIGQLKCLTNACTI</sequence>
<proteinExistence type="predicted"/>
<comment type="caution">
    <text evidence="8">The sequence shown here is derived from an EMBL/GenBank/DDBJ whole genome shotgun (WGS) entry which is preliminary data.</text>
</comment>
<feature type="signal peptide" evidence="6">
    <location>
        <begin position="1"/>
        <end position="20"/>
    </location>
</feature>